<dbReference type="Gene3D" id="1.20.1250.20">
    <property type="entry name" value="MFS general substrate transporter like domains"/>
    <property type="match status" value="2"/>
</dbReference>
<evidence type="ECO:0000256" key="13">
    <source>
        <dbReference type="SAM" id="Phobius"/>
    </source>
</evidence>
<keyword evidence="4 12" id="KW-0808">Transferase</keyword>
<keyword evidence="6 12" id="KW-0545">Nucleotide biosynthesis</keyword>
<dbReference type="Gene3D" id="3.40.50.300">
    <property type="entry name" value="P-loop containing nucleotide triphosphate hydrolases"/>
    <property type="match status" value="1"/>
</dbReference>
<dbReference type="PANTHER" id="PTHR43266:SF2">
    <property type="entry name" value="MAJOR FACILITATOR SUPERFAMILY (MFS) PROFILE DOMAIN-CONTAINING PROTEIN"/>
    <property type="match status" value="1"/>
</dbReference>
<evidence type="ECO:0000256" key="1">
    <source>
        <dbReference type="ARBA" id="ARBA00004651"/>
    </source>
</evidence>
<keyword evidence="8 12" id="KW-0418">Kinase</keyword>
<evidence type="ECO:0000256" key="3">
    <source>
        <dbReference type="ARBA" id="ARBA00022475"/>
    </source>
</evidence>
<reference evidence="15" key="1">
    <citation type="submission" date="2022-11" db="EMBL/GenBank/DDBJ databases">
        <title>Nonomuraea corallina sp. nov., a new species of the genus Nonomuraea isolated from sea side sediment in Thai sea.</title>
        <authorList>
            <person name="Ngamcharungchit C."/>
            <person name="Matsumoto A."/>
            <person name="Suriyachadkun C."/>
            <person name="Panbangred W."/>
            <person name="Inahashi Y."/>
            <person name="Intra B."/>
        </authorList>
    </citation>
    <scope>NUCLEOTIDE SEQUENCE</scope>
    <source>
        <strain evidence="15">MCN248</strain>
    </source>
</reference>
<dbReference type="PANTHER" id="PTHR43266">
    <property type="entry name" value="MACROLIDE-EFFLUX PROTEIN"/>
    <property type="match status" value="1"/>
</dbReference>
<evidence type="ECO:0000256" key="2">
    <source>
        <dbReference type="ARBA" id="ARBA00022448"/>
    </source>
</evidence>
<dbReference type="PROSITE" id="PS50850">
    <property type="entry name" value="MFS"/>
    <property type="match status" value="1"/>
</dbReference>
<comment type="caution">
    <text evidence="15">The sequence shown here is derived from an EMBL/GenBank/DDBJ whole genome shotgun (WGS) entry which is preliminary data.</text>
</comment>
<dbReference type="NCBIfam" id="TIGR00041">
    <property type="entry name" value="DTMP_kinase"/>
    <property type="match status" value="1"/>
</dbReference>
<dbReference type="Proteomes" id="UP001144036">
    <property type="component" value="Unassembled WGS sequence"/>
</dbReference>
<dbReference type="RefSeq" id="WP_270157917.1">
    <property type="nucleotide sequence ID" value="NZ_JAPNNL010000133.1"/>
</dbReference>
<dbReference type="SUPFAM" id="SSF52540">
    <property type="entry name" value="P-loop containing nucleoside triphosphate hydrolases"/>
    <property type="match status" value="1"/>
</dbReference>
<comment type="catalytic activity">
    <reaction evidence="12">
        <text>dTMP + ATP = dTDP + ADP</text>
        <dbReference type="Rhea" id="RHEA:13517"/>
        <dbReference type="ChEBI" id="CHEBI:30616"/>
        <dbReference type="ChEBI" id="CHEBI:58369"/>
        <dbReference type="ChEBI" id="CHEBI:63528"/>
        <dbReference type="ChEBI" id="CHEBI:456216"/>
        <dbReference type="EC" id="2.7.4.9"/>
    </reaction>
</comment>
<evidence type="ECO:0000256" key="8">
    <source>
        <dbReference type="ARBA" id="ARBA00022777"/>
    </source>
</evidence>
<feature type="transmembrane region" description="Helical" evidence="13">
    <location>
        <begin position="21"/>
        <end position="44"/>
    </location>
</feature>
<evidence type="ECO:0000256" key="12">
    <source>
        <dbReference type="HAMAP-Rule" id="MF_00165"/>
    </source>
</evidence>
<evidence type="ECO:0000256" key="10">
    <source>
        <dbReference type="ARBA" id="ARBA00022989"/>
    </source>
</evidence>
<dbReference type="Pfam" id="PF02223">
    <property type="entry name" value="Thymidylate_kin"/>
    <property type="match status" value="1"/>
</dbReference>
<dbReference type="InterPro" id="IPR027417">
    <property type="entry name" value="P-loop_NTPase"/>
</dbReference>
<organism evidence="15 16">
    <name type="scientific">Nonomuraea corallina</name>
    <dbReference type="NCBI Taxonomy" id="2989783"/>
    <lineage>
        <taxon>Bacteria</taxon>
        <taxon>Bacillati</taxon>
        <taxon>Actinomycetota</taxon>
        <taxon>Actinomycetes</taxon>
        <taxon>Streptosporangiales</taxon>
        <taxon>Streptosporangiaceae</taxon>
        <taxon>Nonomuraea</taxon>
    </lineage>
</organism>
<keyword evidence="2" id="KW-0813">Transport</keyword>
<feature type="transmembrane region" description="Helical" evidence="13">
    <location>
        <begin position="56"/>
        <end position="80"/>
    </location>
</feature>
<feature type="transmembrane region" description="Helical" evidence="13">
    <location>
        <begin position="306"/>
        <end position="324"/>
    </location>
</feature>
<dbReference type="InterPro" id="IPR018094">
    <property type="entry name" value="Thymidylate_kinase"/>
</dbReference>
<dbReference type="SUPFAM" id="SSF103473">
    <property type="entry name" value="MFS general substrate transporter"/>
    <property type="match status" value="1"/>
</dbReference>
<dbReference type="InterPro" id="IPR010290">
    <property type="entry name" value="TM_effector"/>
</dbReference>
<feature type="domain" description="Major facilitator superfamily (MFS) profile" evidence="14">
    <location>
        <begin position="21"/>
        <end position="433"/>
    </location>
</feature>
<evidence type="ECO:0000256" key="4">
    <source>
        <dbReference type="ARBA" id="ARBA00022679"/>
    </source>
</evidence>
<feature type="transmembrane region" description="Helical" evidence="13">
    <location>
        <begin position="240"/>
        <end position="262"/>
    </location>
</feature>
<keyword evidence="7 12" id="KW-0547">Nucleotide-binding</keyword>
<dbReference type="PROSITE" id="PS01331">
    <property type="entry name" value="THYMIDYLATE_KINASE"/>
    <property type="match status" value="1"/>
</dbReference>
<dbReference type="InterPro" id="IPR020846">
    <property type="entry name" value="MFS_dom"/>
</dbReference>
<dbReference type="InterPro" id="IPR036259">
    <property type="entry name" value="MFS_trans_sf"/>
</dbReference>
<proteinExistence type="inferred from homology"/>
<evidence type="ECO:0000256" key="5">
    <source>
        <dbReference type="ARBA" id="ARBA00022692"/>
    </source>
</evidence>
<evidence type="ECO:0000256" key="6">
    <source>
        <dbReference type="ARBA" id="ARBA00022727"/>
    </source>
</evidence>
<keyword evidence="5 13" id="KW-0812">Transmembrane</keyword>
<protein>
    <recommendedName>
        <fullName evidence="12">Thymidylate kinase</fullName>
        <ecNumber evidence="12">2.7.4.9</ecNumber>
    </recommendedName>
    <alternativeName>
        <fullName evidence="12">dTMP kinase</fullName>
    </alternativeName>
</protein>
<dbReference type="HAMAP" id="MF_00165">
    <property type="entry name" value="Thymidylate_kinase"/>
    <property type="match status" value="1"/>
</dbReference>
<dbReference type="CDD" id="cd01672">
    <property type="entry name" value="TMPK"/>
    <property type="match status" value="1"/>
</dbReference>
<dbReference type="EC" id="2.7.4.9" evidence="12"/>
<feature type="binding site" evidence="12">
    <location>
        <begin position="467"/>
        <end position="474"/>
    </location>
    <ligand>
        <name>ATP</name>
        <dbReference type="ChEBI" id="CHEBI:30616"/>
    </ligand>
</feature>
<dbReference type="Pfam" id="PF05977">
    <property type="entry name" value="MFS_3"/>
    <property type="match status" value="1"/>
</dbReference>
<dbReference type="EMBL" id="JAPNNL010000133">
    <property type="protein sequence ID" value="MDA0637012.1"/>
    <property type="molecule type" value="Genomic_DNA"/>
</dbReference>
<keyword evidence="3" id="KW-1003">Cell membrane</keyword>
<comment type="similarity">
    <text evidence="12">Belongs to the thymidylate kinase family.</text>
</comment>
<feature type="transmembrane region" description="Helical" evidence="13">
    <location>
        <begin position="330"/>
        <end position="352"/>
    </location>
</feature>
<feature type="transmembrane region" description="Helical" evidence="13">
    <location>
        <begin position="149"/>
        <end position="172"/>
    </location>
</feature>
<accession>A0ABT4SII4</accession>
<name>A0ABT4SII4_9ACTN</name>
<evidence type="ECO:0000313" key="16">
    <source>
        <dbReference type="Proteomes" id="UP001144036"/>
    </source>
</evidence>
<gene>
    <name evidence="12 15" type="primary">tmk</name>
    <name evidence="15" type="ORF">OUY22_26700</name>
</gene>
<dbReference type="InterPro" id="IPR039430">
    <property type="entry name" value="Thymidylate_kin-like_dom"/>
</dbReference>
<keyword evidence="10 13" id="KW-1133">Transmembrane helix</keyword>
<keyword evidence="11 13" id="KW-0472">Membrane</keyword>
<comment type="function">
    <text evidence="12">Phosphorylation of dTMP to form dTDP in both de novo and salvage pathways of dTTP synthesis.</text>
</comment>
<evidence type="ECO:0000256" key="7">
    <source>
        <dbReference type="ARBA" id="ARBA00022741"/>
    </source>
</evidence>
<dbReference type="InterPro" id="IPR018095">
    <property type="entry name" value="Thymidylate_kin_CS"/>
</dbReference>
<feature type="transmembrane region" description="Helical" evidence="13">
    <location>
        <begin position="192"/>
        <end position="209"/>
    </location>
</feature>
<feature type="transmembrane region" description="Helical" evidence="13">
    <location>
        <begin position="274"/>
        <end position="294"/>
    </location>
</feature>
<dbReference type="GO" id="GO:0004798">
    <property type="term" value="F:dTMP kinase activity"/>
    <property type="evidence" value="ECO:0007669"/>
    <property type="project" value="UniProtKB-EC"/>
</dbReference>
<evidence type="ECO:0000256" key="9">
    <source>
        <dbReference type="ARBA" id="ARBA00022840"/>
    </source>
</evidence>
<sequence length="680" mass="72236">MTALGRGRQAHVLANAPFRRLWAAMSVCSLGDWLNLLALTALAGNLTQGDFRAQSLAIGGVFVAKMLPAVLLGPLAGVFADRFDRRLTMVFSDVARFAVVLSIPIVNSYQWVIIATVLVECVNLFWVPAKDATVPNLVPKQQLEAANRLNLLVTYGSAPVAAAVFAMLSVVADVGRDVSPLLSGLDPTTLPLIVNAGAYLVSAALIFTLRDIPRRDGAISTPSVLRQIVDGWRFVGGNRLVRGLIIGMLGAFAAGGAVIGVAKVYVQDLGGGDAAYGVVFGAVFVGMALGMFFGLRLLSGLSRRRLFGLSLVVAGFVLAAIALVHNLVLVVILTVMLGACAGIAWIIGYTLIGLEVEDGLRGRTFSFLQSTARVTLLLVVSVANPLAALFGERGVEVGALSYQFNGTNLVLLLGGVLAVVVGLLGLRHMDDRKGVPILADLIAAVRGQSHDGRPAERVPGLFVAFEGGEGSGKTTQARMLAIWLRDQGYDVVQTREPGATKVGMRLRAILLDAAERGLSGRAEALLYAADRAEHVEKVIRPALHRGAIVVCDRYVDSSLAYQGAGRSLDPEDVSKVNAWATGGLVPHLTVLIDTPPEVGLTRLGGAADRIESEPLEFHERVRKEFRALAAAAPDRYLVADGTLPAEQITQTVQDRVREILPDPVPRETEDITGTMPAIRD</sequence>
<evidence type="ECO:0000313" key="15">
    <source>
        <dbReference type="EMBL" id="MDA0637012.1"/>
    </source>
</evidence>
<evidence type="ECO:0000256" key="11">
    <source>
        <dbReference type="ARBA" id="ARBA00023136"/>
    </source>
</evidence>
<feature type="transmembrane region" description="Helical" evidence="13">
    <location>
        <begin position="402"/>
        <end position="426"/>
    </location>
</feature>
<feature type="transmembrane region" description="Helical" evidence="13">
    <location>
        <begin position="372"/>
        <end position="390"/>
    </location>
</feature>
<keyword evidence="16" id="KW-1185">Reference proteome</keyword>
<comment type="subcellular location">
    <subcellularLocation>
        <location evidence="1">Cell membrane</location>
        <topology evidence="1">Multi-pass membrane protein</topology>
    </subcellularLocation>
</comment>
<dbReference type="CDD" id="cd06173">
    <property type="entry name" value="MFS_MefA_like"/>
    <property type="match status" value="1"/>
</dbReference>
<keyword evidence="9 12" id="KW-0067">ATP-binding</keyword>
<evidence type="ECO:0000259" key="14">
    <source>
        <dbReference type="PROSITE" id="PS50850"/>
    </source>
</evidence>